<keyword evidence="4" id="KW-1185">Reference proteome</keyword>
<reference evidence="3" key="1">
    <citation type="submission" date="2019-11" db="EMBL/GenBank/DDBJ databases">
        <title>The nuclear and mitochondrial genomes of Frieseomelitta varia - a highly eusocial stingless bee (Meliponini) with a permanently sterile worker caste.</title>
        <authorList>
            <person name="Freitas F.C.P."/>
            <person name="Lourenco A.P."/>
            <person name="Nunes F.M.F."/>
            <person name="Paschoal A.R."/>
            <person name="Abreu F.C.P."/>
            <person name="Barbin F.O."/>
            <person name="Bataglia L."/>
            <person name="Cardoso-Junior C.A.M."/>
            <person name="Cervoni M.S."/>
            <person name="Silva S.R."/>
            <person name="Dalarmi F."/>
            <person name="Del Lama M.A."/>
            <person name="Depintor T.S."/>
            <person name="Ferreira K.M."/>
            <person name="Goria P.S."/>
            <person name="Jaskot M.C."/>
            <person name="Lago D.C."/>
            <person name="Luna-Lucena D."/>
            <person name="Moda L.M."/>
            <person name="Nascimento L."/>
            <person name="Pedrino M."/>
            <person name="Rabico F.O."/>
            <person name="Sanches F.C."/>
            <person name="Santos D.E."/>
            <person name="Santos C.G."/>
            <person name="Vieira J."/>
            <person name="Lopes T.F."/>
            <person name="Barchuk A.R."/>
            <person name="Hartfelder K."/>
            <person name="Simoes Z.L.P."/>
            <person name="Bitondi M.M.G."/>
            <person name="Pinheiro D.G."/>
        </authorList>
    </citation>
    <scope>NUCLEOTIDE SEQUENCE</scope>
    <source>
        <strain evidence="3">USP_RPSP 00005682</strain>
        <tissue evidence="3">Whole individual</tissue>
    </source>
</reference>
<comment type="pathway">
    <text evidence="1">Protein modification; protein ubiquitination.</text>
</comment>
<evidence type="ECO:0000313" key="4">
    <source>
        <dbReference type="Proteomes" id="UP000655588"/>
    </source>
</evidence>
<dbReference type="AlphaFoldDB" id="A0A833RUC7"/>
<dbReference type="GO" id="GO:0016567">
    <property type="term" value="P:protein ubiquitination"/>
    <property type="evidence" value="ECO:0007669"/>
    <property type="project" value="UniProtKB-UniPathway"/>
</dbReference>
<comment type="catalytic activity">
    <reaction evidence="1">
        <text>S-ubiquitinyl-[E2 ubiquitin-conjugating enzyme]-L-cysteine + [acceptor protein]-L-lysine = [E2 ubiquitin-conjugating enzyme]-L-cysteine + N(6)-ubiquitinyl-[acceptor protein]-L-lysine.</text>
        <dbReference type="EC" id="2.3.2.27"/>
    </reaction>
</comment>
<evidence type="ECO:0000313" key="3">
    <source>
        <dbReference type="EMBL" id="KAF3422391.1"/>
    </source>
</evidence>
<dbReference type="Pfam" id="PF22958">
    <property type="entry name" value="Ltn1_1st"/>
    <property type="match status" value="1"/>
</dbReference>
<keyword evidence="1" id="KW-0833">Ubl conjugation pathway</keyword>
<proteinExistence type="inferred from homology"/>
<dbReference type="GO" id="GO:0005829">
    <property type="term" value="C:cytosol"/>
    <property type="evidence" value="ECO:0007669"/>
    <property type="project" value="UniProtKB-UniRule"/>
</dbReference>
<protein>
    <recommendedName>
        <fullName evidence="1">E3 ubiquitin-protein ligase listerin</fullName>
        <ecNumber evidence="1">2.3.2.27</ecNumber>
    </recommendedName>
    <alternativeName>
        <fullName evidence="1">RING-type E3 ubiquitin transferase listerin</fullName>
    </alternativeName>
</protein>
<dbReference type="GO" id="GO:0043023">
    <property type="term" value="F:ribosomal large subunit binding"/>
    <property type="evidence" value="ECO:0007669"/>
    <property type="project" value="TreeGrafter"/>
</dbReference>
<dbReference type="EMBL" id="WNWW01000724">
    <property type="protein sequence ID" value="KAF3422391.1"/>
    <property type="molecule type" value="Genomic_DNA"/>
</dbReference>
<gene>
    <name evidence="3" type="ORF">E2986_12013</name>
</gene>
<sequence>MIPSNSIRRAKFLDTSIDFSTVRNGRYVAVLPLCDMSEVEMNRLDSNVRIILKKMTKKSSITKYKVTTNYLFCSFIEMILKLNPTKALHEFAILCRDSEISIVEGMLPFWPRLYSALAIDIKDTRYTVSTCRSCETYRQKYLKQLAEAWFISQYDDTFLQNRIDAIIYCQLEILSYICDNLIVHSALTLSQKYDVFLRKKTKTVDYNSYHVNKIC</sequence>
<keyword evidence="1" id="KW-0863">Zinc-finger</keyword>
<dbReference type="GO" id="GO:1990112">
    <property type="term" value="C:RQC complex"/>
    <property type="evidence" value="ECO:0007669"/>
    <property type="project" value="UniProtKB-UniRule"/>
</dbReference>
<keyword evidence="1" id="KW-0862">Zinc</keyword>
<dbReference type="GO" id="GO:0061630">
    <property type="term" value="F:ubiquitin protein ligase activity"/>
    <property type="evidence" value="ECO:0007669"/>
    <property type="project" value="UniProtKB-UniRule"/>
</dbReference>
<keyword evidence="1" id="KW-0808">Transferase</keyword>
<dbReference type="GO" id="GO:1990116">
    <property type="term" value="P:ribosome-associated ubiquitin-dependent protein catabolic process"/>
    <property type="evidence" value="ECO:0007669"/>
    <property type="project" value="UniProtKB-UniRule"/>
</dbReference>
<organism evidence="3 4">
    <name type="scientific">Frieseomelitta varia</name>
    <dbReference type="NCBI Taxonomy" id="561572"/>
    <lineage>
        <taxon>Eukaryota</taxon>
        <taxon>Metazoa</taxon>
        <taxon>Ecdysozoa</taxon>
        <taxon>Arthropoda</taxon>
        <taxon>Hexapoda</taxon>
        <taxon>Insecta</taxon>
        <taxon>Pterygota</taxon>
        <taxon>Neoptera</taxon>
        <taxon>Endopterygota</taxon>
        <taxon>Hymenoptera</taxon>
        <taxon>Apocrita</taxon>
        <taxon>Aculeata</taxon>
        <taxon>Apoidea</taxon>
        <taxon>Anthophila</taxon>
        <taxon>Apidae</taxon>
        <taxon>Frieseomelitta</taxon>
    </lineage>
</organism>
<dbReference type="PANTHER" id="PTHR12389:SF0">
    <property type="entry name" value="E3 UBIQUITIN-PROTEIN LIGASE LISTERIN"/>
    <property type="match status" value="1"/>
</dbReference>
<evidence type="ECO:0000259" key="2">
    <source>
        <dbReference type="Pfam" id="PF22958"/>
    </source>
</evidence>
<dbReference type="InterPro" id="IPR039795">
    <property type="entry name" value="LTN1/Rkr1"/>
</dbReference>
<dbReference type="InterPro" id="IPR054476">
    <property type="entry name" value="Ltn1_N"/>
</dbReference>
<dbReference type="GO" id="GO:0008270">
    <property type="term" value="F:zinc ion binding"/>
    <property type="evidence" value="ECO:0007669"/>
    <property type="project" value="UniProtKB-KW"/>
</dbReference>
<accession>A0A833RUC7</accession>
<comment type="subunit">
    <text evidence="1">Component of the ribosome quality control complex (RQC).</text>
</comment>
<dbReference type="Proteomes" id="UP000655588">
    <property type="component" value="Unassembled WGS sequence"/>
</dbReference>
<dbReference type="EC" id="2.3.2.27" evidence="1"/>
<comment type="caution">
    <text evidence="3">The sequence shown here is derived from an EMBL/GenBank/DDBJ whole genome shotgun (WGS) entry which is preliminary data.</text>
</comment>
<evidence type="ECO:0000256" key="1">
    <source>
        <dbReference type="RuleBase" id="RU367090"/>
    </source>
</evidence>
<feature type="domain" description="E3 ubiquitin-protein ligase listerin N-terminal" evidence="2">
    <location>
        <begin position="85"/>
        <end position="156"/>
    </location>
</feature>
<dbReference type="GO" id="GO:0072344">
    <property type="term" value="P:rescue of stalled ribosome"/>
    <property type="evidence" value="ECO:0007669"/>
    <property type="project" value="UniProtKB-UniRule"/>
</dbReference>
<dbReference type="UniPathway" id="UPA00143"/>
<keyword evidence="1" id="KW-0479">Metal-binding</keyword>
<dbReference type="PANTHER" id="PTHR12389">
    <property type="entry name" value="ZINC FINGER PROTEIN 294"/>
    <property type="match status" value="1"/>
</dbReference>
<comment type="function">
    <text evidence="1">E3 ubiquitin-protein ligase. Component of the ribosome quality control complex (RQC), a ribosome-associated complex that mediates ubiquitination and extraction of incompletely synthesized nascent chains for proteasomal degradation.</text>
</comment>
<comment type="similarity">
    <text evidence="1">Belongs to the LTN1 family.</text>
</comment>
<name>A0A833RUC7_9HYME</name>